<name>A0A645ET13_9ZZZZ</name>
<sequence length="101" mass="10926">MDFFARIRHVCSHGFCGGDSVEDGELQCGACADFDHRVYLLACDTNGRRKGGGGAGRLGRNKQPEHLMMVDSGAILHSLGDHRLRDSLKRSNAVAGDQIIT</sequence>
<protein>
    <submittedName>
        <fullName evidence="1">Uncharacterized protein</fullName>
    </submittedName>
</protein>
<organism evidence="1">
    <name type="scientific">bioreactor metagenome</name>
    <dbReference type="NCBI Taxonomy" id="1076179"/>
    <lineage>
        <taxon>unclassified sequences</taxon>
        <taxon>metagenomes</taxon>
        <taxon>ecological metagenomes</taxon>
    </lineage>
</organism>
<dbReference type="AlphaFoldDB" id="A0A645ET13"/>
<gene>
    <name evidence="1" type="ORF">SDC9_151576</name>
</gene>
<proteinExistence type="predicted"/>
<reference evidence="1" key="1">
    <citation type="submission" date="2019-08" db="EMBL/GenBank/DDBJ databases">
        <authorList>
            <person name="Kucharzyk K."/>
            <person name="Murdoch R.W."/>
            <person name="Higgins S."/>
            <person name="Loffler F."/>
        </authorList>
    </citation>
    <scope>NUCLEOTIDE SEQUENCE</scope>
</reference>
<dbReference type="EMBL" id="VSSQ01050257">
    <property type="protein sequence ID" value="MPN04339.1"/>
    <property type="molecule type" value="Genomic_DNA"/>
</dbReference>
<accession>A0A645ET13</accession>
<comment type="caution">
    <text evidence="1">The sequence shown here is derived from an EMBL/GenBank/DDBJ whole genome shotgun (WGS) entry which is preliminary data.</text>
</comment>
<evidence type="ECO:0000313" key="1">
    <source>
        <dbReference type="EMBL" id="MPN04339.1"/>
    </source>
</evidence>